<dbReference type="RefSeq" id="WP_045797131.1">
    <property type="nucleotide sequence ID" value="NZ_LANP01000007.1"/>
</dbReference>
<organism evidence="1 2">
    <name type="scientific">Orientia chuto str. Dubai</name>
    <dbReference type="NCBI Taxonomy" id="1359168"/>
    <lineage>
        <taxon>Bacteria</taxon>
        <taxon>Pseudomonadati</taxon>
        <taxon>Pseudomonadota</taxon>
        <taxon>Alphaproteobacteria</taxon>
        <taxon>Rickettsiales</taxon>
        <taxon>Rickettsiaceae</taxon>
        <taxon>Rickettsieae</taxon>
        <taxon>Orientia</taxon>
    </lineage>
</organism>
<protein>
    <recommendedName>
        <fullName evidence="3">LepB N-terminal domain-containing protein</fullName>
    </recommendedName>
</protein>
<proteinExistence type="predicted"/>
<dbReference type="AlphaFoldDB" id="A0A0F3MLY1"/>
<dbReference type="Proteomes" id="UP000033616">
    <property type="component" value="Unassembled WGS sequence"/>
</dbReference>
<dbReference type="PATRIC" id="fig|1359168.3.peg.1153"/>
<reference evidence="1 2" key="1">
    <citation type="submission" date="2015-02" db="EMBL/GenBank/DDBJ databases">
        <title>Genome Sequencing of Rickettsiales.</title>
        <authorList>
            <person name="Daugherty S.C."/>
            <person name="Su Q."/>
            <person name="Abolude K."/>
            <person name="Beier-Sexton M."/>
            <person name="Carlyon J.A."/>
            <person name="Carter R."/>
            <person name="Day N.P."/>
            <person name="Dumler S.J."/>
            <person name="Dyachenko V."/>
            <person name="Godinez A."/>
            <person name="Kurtti T.J."/>
            <person name="Lichay M."/>
            <person name="Mullins K.E."/>
            <person name="Ott S."/>
            <person name="Pappas-Brown V."/>
            <person name="Paris D.H."/>
            <person name="Patel P."/>
            <person name="Richards A.L."/>
            <person name="Sadzewicz L."/>
            <person name="Sears K."/>
            <person name="Seidman D."/>
            <person name="Sengamalay N."/>
            <person name="Stenos J."/>
            <person name="Tallon L.J."/>
            <person name="Vincent G."/>
            <person name="Fraser C.M."/>
            <person name="Munderloh U."/>
            <person name="Dunning-Hotopp J.C."/>
        </authorList>
    </citation>
    <scope>NUCLEOTIDE SEQUENCE [LARGE SCALE GENOMIC DNA]</scope>
    <source>
        <strain evidence="1 2">Fuller</strain>
    </source>
</reference>
<gene>
    <name evidence="1" type="ORF">OCHUTO_0399</name>
</gene>
<accession>A0A0F3MLY1</accession>
<sequence>MSKDVLVEGILTNKLLKALAVSNQSKVSEERILSLGNNLERILNIISKNPSIPHIEEYHKCLSDLNNQDLCKVLKILQDVFVGDENKELREVINLPLLDRLTKKYKAEQAEELKNQKSSDKDFPNSNIETLLRDRNVTKQNEFPKKEAKKIGISDGYVATEELSGHTFLLKKFYKKDISIGKNLAQMPEKEIDKLQLAWSDRRDAVQELIASSLYELLLYGRAPKEALVRPDESNSDSLYIRSKFLDNAVLLSKFSGMKTSTGLKAGAKKLQKLEGFEKVIAACHILGELDYHSGNLMVQDGTTITKIDHGRSLMQFYEDFKSMVSTTNNMFNDPFLNYNSAIQKGNLFFDIRKYNSALKQMLAQIDEHQIDAIIEQKAFELEKLGFDPKGFIGKVKFKGEAFTSTPINNYYALIKFYKVNLKENIKNMKEIAKATDVISKFSNVSSKFKKGMWLKAFATSNIKDPVLYAYNHNIKIDEKDALTWAIENNYQISSLSHHNVEKYTCEQQWQKDNDGKWQKKELLTQIQEKDIIKLNAADYIIETEKCRKDLEKQLLLKQSQNMLVRKLPSEKVKNFDDSELVKKRMLLKPKMSHRIKIQKNRPASHNKSF</sequence>
<evidence type="ECO:0008006" key="3">
    <source>
        <dbReference type="Google" id="ProtNLM"/>
    </source>
</evidence>
<comment type="caution">
    <text evidence="1">The sequence shown here is derived from an EMBL/GenBank/DDBJ whole genome shotgun (WGS) entry which is preliminary data.</text>
</comment>
<evidence type="ECO:0000313" key="2">
    <source>
        <dbReference type="Proteomes" id="UP000033616"/>
    </source>
</evidence>
<keyword evidence="2" id="KW-1185">Reference proteome</keyword>
<dbReference type="EMBL" id="LANP01000007">
    <property type="protein sequence ID" value="KJV56661.1"/>
    <property type="molecule type" value="Genomic_DNA"/>
</dbReference>
<name>A0A0F3MLY1_9RICK</name>
<evidence type="ECO:0000313" key="1">
    <source>
        <dbReference type="EMBL" id="KJV56661.1"/>
    </source>
</evidence>
<dbReference type="OrthoDB" id="7160915at2"/>